<protein>
    <submittedName>
        <fullName evidence="1">Uncharacterized protein</fullName>
    </submittedName>
</protein>
<evidence type="ECO:0000313" key="2">
    <source>
        <dbReference type="Proteomes" id="UP000030661"/>
    </source>
</evidence>
<reference evidence="1" key="1">
    <citation type="journal article" date="2015" name="PeerJ">
        <title>First genomic representation of candidate bacterial phylum KSB3 points to enhanced environmental sensing as a trigger of wastewater bulking.</title>
        <authorList>
            <person name="Sekiguchi Y."/>
            <person name="Ohashi A."/>
            <person name="Parks D.H."/>
            <person name="Yamauchi T."/>
            <person name="Tyson G.W."/>
            <person name="Hugenholtz P."/>
        </authorList>
    </citation>
    <scope>NUCLEOTIDE SEQUENCE [LARGE SCALE GENOMIC DNA]</scope>
</reference>
<organism evidence="1">
    <name type="scientific">Vecturithrix granuli</name>
    <dbReference type="NCBI Taxonomy" id="1499967"/>
    <lineage>
        <taxon>Bacteria</taxon>
        <taxon>Candidatus Moduliflexota</taxon>
        <taxon>Candidatus Vecturitrichia</taxon>
        <taxon>Candidatus Vecturitrichales</taxon>
        <taxon>Candidatus Vecturitrichaceae</taxon>
        <taxon>Candidatus Vecturithrix</taxon>
    </lineage>
</organism>
<dbReference type="EMBL" id="DF820481">
    <property type="protein sequence ID" value="GAK61649.1"/>
    <property type="molecule type" value="Genomic_DNA"/>
</dbReference>
<name>A0A081CAP4_VECG1</name>
<proteinExistence type="predicted"/>
<dbReference type="HOGENOM" id="CLU_1150092_0_0_0"/>
<sequence length="241" mass="26937">MISGFQTLPGIIPRFYSSGRCTGLSRSSPFQTLPGIIPRFYFSCFFSLMVAISSFKPFQGLFRVSTIGEDENTTKKHTVSNPSRDYSAFLRALPRPRSSVISPSFQTLPGIIPRFYGRPAAPVAPENGVSNPSRDYSAFLPSATRKPTLMLRWFQTLPGIIPRFYNSLRSCSGKCIIVSNPSRDYSAFLLSPKGVKEFEVEVSNPSRDYSAFLREFFTKASPSIICFKPFQGLFRVSTICI</sequence>
<gene>
    <name evidence="1" type="ORF">U27_01550</name>
</gene>
<dbReference type="Proteomes" id="UP000030661">
    <property type="component" value="Unassembled WGS sequence"/>
</dbReference>
<keyword evidence="2" id="KW-1185">Reference proteome</keyword>
<accession>A0A081CAP4</accession>
<dbReference type="AlphaFoldDB" id="A0A081CAP4"/>
<evidence type="ECO:0000313" key="1">
    <source>
        <dbReference type="EMBL" id="GAK61649.1"/>
    </source>
</evidence>